<name>A0ABS0WMU4_9FLAO</name>
<accession>A0ABS0WMU4</accession>
<evidence type="ECO:0000256" key="1">
    <source>
        <dbReference type="SAM" id="Phobius"/>
    </source>
</evidence>
<feature type="transmembrane region" description="Helical" evidence="1">
    <location>
        <begin position="55"/>
        <end position="74"/>
    </location>
</feature>
<keyword evidence="3" id="KW-1185">Reference proteome</keyword>
<keyword evidence="1" id="KW-0812">Transmembrane</keyword>
<gene>
    <name evidence="2" type="ORF">JBL43_03560</name>
</gene>
<dbReference type="InterPro" id="IPR029087">
    <property type="entry name" value="Imm17"/>
</dbReference>
<proteinExistence type="predicted"/>
<feature type="transmembrane region" description="Helical" evidence="1">
    <location>
        <begin position="6"/>
        <end position="25"/>
    </location>
</feature>
<organism evidence="2 3">
    <name type="scientific">Aureibaculum flavum</name>
    <dbReference type="NCBI Taxonomy" id="2795986"/>
    <lineage>
        <taxon>Bacteria</taxon>
        <taxon>Pseudomonadati</taxon>
        <taxon>Bacteroidota</taxon>
        <taxon>Flavobacteriia</taxon>
        <taxon>Flavobacteriales</taxon>
        <taxon>Flavobacteriaceae</taxon>
        <taxon>Aureibaculum</taxon>
    </lineage>
</organism>
<evidence type="ECO:0000313" key="2">
    <source>
        <dbReference type="EMBL" id="MBJ2173297.1"/>
    </source>
</evidence>
<dbReference type="Pfam" id="PF15562">
    <property type="entry name" value="Imm17"/>
    <property type="match status" value="2"/>
</dbReference>
<dbReference type="RefSeq" id="WP_198840112.1">
    <property type="nucleotide sequence ID" value="NZ_JAEHFJ010000002.1"/>
</dbReference>
<protein>
    <submittedName>
        <fullName evidence="2">Immunity 17 family protein</fullName>
    </submittedName>
</protein>
<comment type="caution">
    <text evidence="2">The sequence shown here is derived from an EMBL/GenBank/DDBJ whole genome shotgun (WGS) entry which is preliminary data.</text>
</comment>
<feature type="transmembrane region" description="Helical" evidence="1">
    <location>
        <begin position="109"/>
        <end position="131"/>
    </location>
</feature>
<reference evidence="2 3" key="1">
    <citation type="submission" date="2020-12" db="EMBL/GenBank/DDBJ databases">
        <title>Aureibaculum luteum sp. nov. and Aureibaculum flavum sp. nov., novel members of the family Flavobacteriaceae isolated from Antarctic intertidal sediments.</title>
        <authorList>
            <person name="He X."/>
            <person name="Zhang X."/>
        </authorList>
    </citation>
    <scope>NUCLEOTIDE SEQUENCE [LARGE SCALE GENOMIC DNA]</scope>
    <source>
        <strain evidence="2 3">A20</strain>
    </source>
</reference>
<sequence>MTSFKPHYVYLLITFFLIIYLIAIIRKKDWVLFAGSGKYNFDYFIKIVGKTTVRLFIGFLSILGIVASFSAFYYHQNKDNNDKTINNIKENSEGVINQFNNFISLNPHYSYLLVAAGFGIFFLGFLFRWNWVLNPQGNHRMVRFHEIFGEENVRKIMIVITAIVTIICLGQFFNSN</sequence>
<dbReference type="EMBL" id="JAEHFJ010000002">
    <property type="protein sequence ID" value="MBJ2173297.1"/>
    <property type="molecule type" value="Genomic_DNA"/>
</dbReference>
<keyword evidence="1" id="KW-1133">Transmembrane helix</keyword>
<feature type="transmembrane region" description="Helical" evidence="1">
    <location>
        <begin position="152"/>
        <end position="173"/>
    </location>
</feature>
<evidence type="ECO:0000313" key="3">
    <source>
        <dbReference type="Proteomes" id="UP000623301"/>
    </source>
</evidence>
<keyword evidence="1" id="KW-0472">Membrane</keyword>
<dbReference type="Proteomes" id="UP000623301">
    <property type="component" value="Unassembled WGS sequence"/>
</dbReference>